<dbReference type="HAMAP" id="MF_01877">
    <property type="entry name" value="16SrRNA_methyltr_I"/>
    <property type="match status" value="1"/>
</dbReference>
<dbReference type="Gene3D" id="3.30.950.10">
    <property type="entry name" value="Methyltransferase, Cobalt-precorrin-4 Transmethylase, Domain 2"/>
    <property type="match status" value="1"/>
</dbReference>
<dbReference type="AlphaFoldDB" id="A0A2G6E1D1"/>
<feature type="domain" description="Tetrapyrrole methylase" evidence="8">
    <location>
        <begin position="12"/>
        <end position="210"/>
    </location>
</feature>
<gene>
    <name evidence="6 9" type="primary">rsmI</name>
    <name evidence="9" type="ORF">CSB45_13775</name>
</gene>
<dbReference type="PROSITE" id="PS01296">
    <property type="entry name" value="RSMI"/>
    <property type="match status" value="1"/>
</dbReference>
<dbReference type="InterPro" id="IPR000878">
    <property type="entry name" value="4pyrrol_Mease"/>
</dbReference>
<dbReference type="Pfam" id="PF00590">
    <property type="entry name" value="TP_methylase"/>
    <property type="match status" value="1"/>
</dbReference>
<evidence type="ECO:0000256" key="5">
    <source>
        <dbReference type="ARBA" id="ARBA00022691"/>
    </source>
</evidence>
<keyword evidence="7" id="KW-0812">Transmembrane</keyword>
<dbReference type="InterPro" id="IPR018063">
    <property type="entry name" value="SAM_MeTrfase_RsmI_CS"/>
</dbReference>
<dbReference type="InterPro" id="IPR035996">
    <property type="entry name" value="4pyrrol_Methylase_sf"/>
</dbReference>
<protein>
    <recommendedName>
        <fullName evidence="6">Ribosomal RNA small subunit methyltransferase I</fullName>
        <ecNumber evidence="6">2.1.1.198</ecNumber>
    </recommendedName>
    <alternativeName>
        <fullName evidence="6">16S rRNA 2'-O-ribose C1402 methyltransferase</fullName>
    </alternativeName>
    <alternativeName>
        <fullName evidence="6">rRNA (cytidine-2'-O-)-methyltransferase RsmI</fullName>
    </alternativeName>
</protein>
<organism evidence="9 10">
    <name type="scientific">candidate division KSB3 bacterium</name>
    <dbReference type="NCBI Taxonomy" id="2044937"/>
    <lineage>
        <taxon>Bacteria</taxon>
        <taxon>candidate division KSB3</taxon>
    </lineage>
</organism>
<feature type="transmembrane region" description="Helical" evidence="7">
    <location>
        <begin position="123"/>
        <end position="144"/>
    </location>
</feature>
<dbReference type="InterPro" id="IPR008189">
    <property type="entry name" value="rRNA_ssu_MeTfrase_I"/>
</dbReference>
<dbReference type="Proteomes" id="UP000229740">
    <property type="component" value="Unassembled WGS sequence"/>
</dbReference>
<accession>A0A2G6E1D1</accession>
<comment type="catalytic activity">
    <reaction evidence="6">
        <text>cytidine(1402) in 16S rRNA + S-adenosyl-L-methionine = 2'-O-methylcytidine(1402) in 16S rRNA + S-adenosyl-L-homocysteine + H(+)</text>
        <dbReference type="Rhea" id="RHEA:42924"/>
        <dbReference type="Rhea" id="RHEA-COMP:10285"/>
        <dbReference type="Rhea" id="RHEA-COMP:10286"/>
        <dbReference type="ChEBI" id="CHEBI:15378"/>
        <dbReference type="ChEBI" id="CHEBI:57856"/>
        <dbReference type="ChEBI" id="CHEBI:59789"/>
        <dbReference type="ChEBI" id="CHEBI:74495"/>
        <dbReference type="ChEBI" id="CHEBI:82748"/>
        <dbReference type="EC" id="2.1.1.198"/>
    </reaction>
</comment>
<dbReference type="EMBL" id="PDPS01000041">
    <property type="protein sequence ID" value="PID55885.1"/>
    <property type="molecule type" value="Genomic_DNA"/>
</dbReference>
<dbReference type="Gene3D" id="3.40.1010.10">
    <property type="entry name" value="Cobalt-precorrin-4 Transmethylase, Domain 1"/>
    <property type="match status" value="1"/>
</dbReference>
<proteinExistence type="inferred from homology"/>
<dbReference type="GO" id="GO:0005737">
    <property type="term" value="C:cytoplasm"/>
    <property type="evidence" value="ECO:0007669"/>
    <property type="project" value="UniProtKB-SubCell"/>
</dbReference>
<dbReference type="GO" id="GO:0070677">
    <property type="term" value="F:rRNA (cytosine-2'-O-)-methyltransferase activity"/>
    <property type="evidence" value="ECO:0007669"/>
    <property type="project" value="UniProtKB-UniRule"/>
</dbReference>
<dbReference type="CDD" id="cd11648">
    <property type="entry name" value="RsmI"/>
    <property type="match status" value="1"/>
</dbReference>
<evidence type="ECO:0000256" key="1">
    <source>
        <dbReference type="ARBA" id="ARBA00022490"/>
    </source>
</evidence>
<comment type="function">
    <text evidence="6">Catalyzes the 2'-O-methylation of the ribose of cytidine 1402 (C1402) in 16S rRNA.</text>
</comment>
<dbReference type="PIRSF" id="PIRSF005917">
    <property type="entry name" value="MTase_YraL"/>
    <property type="match status" value="1"/>
</dbReference>
<evidence type="ECO:0000313" key="10">
    <source>
        <dbReference type="Proteomes" id="UP000229740"/>
    </source>
</evidence>
<evidence type="ECO:0000259" key="8">
    <source>
        <dbReference type="Pfam" id="PF00590"/>
    </source>
</evidence>
<sequence>MSGSEAQSSSGTLYIVATPIGNLEDISLRALRILKEVDLIAAEDTRHTRKLLSAYGIHVRLSSYFDHNEDQKTPYFIQRLLNGESIALVSDAGTPGISDPGYVVIRKAIEAHIPIISVPGPSAAITALTLAGLPVEGFVFLGFLNNKRNSRRQQIEGFRDECRTLVCYVSPHVLLKALADLRSLLGNRQVAVSRELTKKFEEVLRGTLDSVIEEFSRRAAVKGEFTLVIAGAEKKQQNAEDFEAQLFDELRKCLQDGTLSRRDAVKLVATKLRLPKNTVYQASLQL</sequence>
<dbReference type="PANTHER" id="PTHR46111:SF1">
    <property type="entry name" value="RIBOSOMAL RNA SMALL SUBUNIT METHYLTRANSFERASE I"/>
    <property type="match status" value="1"/>
</dbReference>
<keyword evidence="7" id="KW-0472">Membrane</keyword>
<evidence type="ECO:0000256" key="7">
    <source>
        <dbReference type="SAM" id="Phobius"/>
    </source>
</evidence>
<evidence type="ECO:0000256" key="3">
    <source>
        <dbReference type="ARBA" id="ARBA00022603"/>
    </source>
</evidence>
<name>A0A2G6E1D1_9BACT</name>
<dbReference type="NCBIfam" id="TIGR00096">
    <property type="entry name" value="16S rRNA (cytidine(1402)-2'-O)-methyltransferase"/>
    <property type="match status" value="1"/>
</dbReference>
<keyword evidence="1 6" id="KW-0963">Cytoplasm</keyword>
<keyword evidence="3 6" id="KW-0489">Methyltransferase</keyword>
<evidence type="ECO:0000256" key="4">
    <source>
        <dbReference type="ARBA" id="ARBA00022679"/>
    </source>
</evidence>
<keyword evidence="2 6" id="KW-0698">rRNA processing</keyword>
<dbReference type="InterPro" id="IPR014776">
    <property type="entry name" value="4pyrrole_Mease_sub2"/>
</dbReference>
<comment type="caution">
    <text evidence="9">The sequence shown here is derived from an EMBL/GenBank/DDBJ whole genome shotgun (WGS) entry which is preliminary data.</text>
</comment>
<comment type="subcellular location">
    <subcellularLocation>
        <location evidence="6">Cytoplasm</location>
    </subcellularLocation>
</comment>
<keyword evidence="7" id="KW-1133">Transmembrane helix</keyword>
<evidence type="ECO:0000256" key="6">
    <source>
        <dbReference type="HAMAP-Rule" id="MF_01877"/>
    </source>
</evidence>
<keyword evidence="5 6" id="KW-0949">S-adenosyl-L-methionine</keyword>
<dbReference type="SUPFAM" id="SSF53790">
    <property type="entry name" value="Tetrapyrrole methylase"/>
    <property type="match status" value="1"/>
</dbReference>
<dbReference type="PANTHER" id="PTHR46111">
    <property type="entry name" value="RIBOSOMAL RNA SMALL SUBUNIT METHYLTRANSFERASE I"/>
    <property type="match status" value="1"/>
</dbReference>
<evidence type="ECO:0000313" key="9">
    <source>
        <dbReference type="EMBL" id="PID55885.1"/>
    </source>
</evidence>
<dbReference type="FunFam" id="3.30.950.10:FF:000002">
    <property type="entry name" value="Ribosomal RNA small subunit methyltransferase I"/>
    <property type="match status" value="1"/>
</dbReference>
<dbReference type="EC" id="2.1.1.198" evidence="6"/>
<dbReference type="InterPro" id="IPR014777">
    <property type="entry name" value="4pyrrole_Mease_sub1"/>
</dbReference>
<dbReference type="FunFam" id="3.40.1010.10:FF:000002">
    <property type="entry name" value="Ribosomal RNA small subunit methyltransferase I"/>
    <property type="match status" value="1"/>
</dbReference>
<evidence type="ECO:0000256" key="2">
    <source>
        <dbReference type="ARBA" id="ARBA00022552"/>
    </source>
</evidence>
<reference evidence="9 10" key="1">
    <citation type="submission" date="2017-10" db="EMBL/GenBank/DDBJ databases">
        <title>Novel microbial diversity and functional potential in the marine mammal oral microbiome.</title>
        <authorList>
            <person name="Dudek N.K."/>
            <person name="Sun C.L."/>
            <person name="Burstein D."/>
            <person name="Kantor R.S."/>
            <person name="Aliaga Goltsman D.S."/>
            <person name="Bik E.M."/>
            <person name="Thomas B.C."/>
            <person name="Banfield J.F."/>
            <person name="Relman D.A."/>
        </authorList>
    </citation>
    <scope>NUCLEOTIDE SEQUENCE [LARGE SCALE GENOMIC DNA]</scope>
    <source>
        <strain evidence="9">DOLZORAL124_49_17</strain>
    </source>
</reference>
<keyword evidence="4 6" id="KW-0808">Transferase</keyword>
<comment type="similarity">
    <text evidence="6">Belongs to the methyltransferase superfamily. RsmI family.</text>
</comment>